<dbReference type="EMBL" id="BSYO01000023">
    <property type="protein sequence ID" value="GMH21298.1"/>
    <property type="molecule type" value="Genomic_DNA"/>
</dbReference>
<evidence type="ECO:0000313" key="2">
    <source>
        <dbReference type="Proteomes" id="UP001279734"/>
    </source>
</evidence>
<reference evidence="1" key="1">
    <citation type="submission" date="2023-05" db="EMBL/GenBank/DDBJ databases">
        <title>Nepenthes gracilis genome sequencing.</title>
        <authorList>
            <person name="Fukushima K."/>
        </authorList>
    </citation>
    <scope>NUCLEOTIDE SEQUENCE</scope>
    <source>
        <strain evidence="1">SING2019-196</strain>
    </source>
</reference>
<protein>
    <submittedName>
        <fullName evidence="1">Uncharacterized protein</fullName>
    </submittedName>
</protein>
<proteinExistence type="predicted"/>
<organism evidence="1 2">
    <name type="scientific">Nepenthes gracilis</name>
    <name type="common">Slender pitcher plant</name>
    <dbReference type="NCBI Taxonomy" id="150966"/>
    <lineage>
        <taxon>Eukaryota</taxon>
        <taxon>Viridiplantae</taxon>
        <taxon>Streptophyta</taxon>
        <taxon>Embryophyta</taxon>
        <taxon>Tracheophyta</taxon>
        <taxon>Spermatophyta</taxon>
        <taxon>Magnoliopsida</taxon>
        <taxon>eudicotyledons</taxon>
        <taxon>Gunneridae</taxon>
        <taxon>Pentapetalae</taxon>
        <taxon>Caryophyllales</taxon>
        <taxon>Nepenthaceae</taxon>
        <taxon>Nepenthes</taxon>
    </lineage>
</organism>
<accession>A0AAD3XXM3</accession>
<keyword evidence="2" id="KW-1185">Reference proteome</keyword>
<evidence type="ECO:0000313" key="1">
    <source>
        <dbReference type="EMBL" id="GMH21298.1"/>
    </source>
</evidence>
<sequence length="145" mass="16093">MSGTHTSGFCPPDNISVAMTANQSYCWHDLGSTLGMPTHNGNLEDQAQSVAVVHSCGDQHIEWHHDSYVEEGGVPRQCTNSEQLRRNLTNWRQKDADFGAQVADAAVPSLVNGRDTSAEGFRLKSILKKLKWPKQKRSPPSNHHF</sequence>
<gene>
    <name evidence="1" type="ORF">Nepgr_023140</name>
</gene>
<dbReference type="AlphaFoldDB" id="A0AAD3XXM3"/>
<name>A0AAD3XXM3_NEPGR</name>
<comment type="caution">
    <text evidence="1">The sequence shown here is derived from an EMBL/GenBank/DDBJ whole genome shotgun (WGS) entry which is preliminary data.</text>
</comment>
<dbReference type="Proteomes" id="UP001279734">
    <property type="component" value="Unassembled WGS sequence"/>
</dbReference>